<protein>
    <submittedName>
        <fullName evidence="2">MazG Predicted pyrophosphatase</fullName>
    </submittedName>
</protein>
<sequence>MSVFNDHANLVARTCKLGEDIKLTPHQAHLVHMMLGLAGEVGELVDAIKKSVIYSKTLDEENVKEELGDIEWYLEGLRKAFDITREDVLQYNINKLNKRYPVQYTDADAQARKDKE</sequence>
<evidence type="ECO:0000313" key="2">
    <source>
        <dbReference type="EMBL" id="CAB4197554.1"/>
    </source>
</evidence>
<dbReference type="EMBL" id="LR797264">
    <property type="protein sequence ID" value="CAB4197554.1"/>
    <property type="molecule type" value="Genomic_DNA"/>
</dbReference>
<organism evidence="2">
    <name type="scientific">uncultured Caudovirales phage</name>
    <dbReference type="NCBI Taxonomy" id="2100421"/>
    <lineage>
        <taxon>Viruses</taxon>
        <taxon>Duplodnaviria</taxon>
        <taxon>Heunggongvirae</taxon>
        <taxon>Uroviricota</taxon>
        <taxon>Caudoviricetes</taxon>
        <taxon>Peduoviridae</taxon>
        <taxon>Maltschvirus</taxon>
        <taxon>Maltschvirus maltsch</taxon>
    </lineage>
</organism>
<dbReference type="Pfam" id="PF03819">
    <property type="entry name" value="MazG"/>
    <property type="match status" value="1"/>
</dbReference>
<dbReference type="CDD" id="cd11541">
    <property type="entry name" value="NTP-PPase_u4"/>
    <property type="match status" value="1"/>
</dbReference>
<reference evidence="2" key="1">
    <citation type="submission" date="2020-05" db="EMBL/GenBank/DDBJ databases">
        <authorList>
            <person name="Chiriac C."/>
            <person name="Salcher M."/>
            <person name="Ghai R."/>
            <person name="Kavagutti S V."/>
        </authorList>
    </citation>
    <scope>NUCLEOTIDE SEQUENCE</scope>
</reference>
<dbReference type="PIRSF" id="PIRSF006639">
    <property type="entry name" value="UCP006639_pph"/>
    <property type="match status" value="1"/>
</dbReference>
<dbReference type="SUPFAM" id="SSF101386">
    <property type="entry name" value="all-alpha NTP pyrophosphatases"/>
    <property type="match status" value="1"/>
</dbReference>
<dbReference type="InterPro" id="IPR004518">
    <property type="entry name" value="MazG-like_dom"/>
</dbReference>
<evidence type="ECO:0000259" key="1">
    <source>
        <dbReference type="Pfam" id="PF03819"/>
    </source>
</evidence>
<accession>A0A6J5RZ77</accession>
<proteinExistence type="predicted"/>
<name>A0A6J5RZ77_9CAUD</name>
<dbReference type="InterPro" id="IPR011379">
    <property type="entry name" value="MazG-related_GP37"/>
</dbReference>
<gene>
    <name evidence="2" type="ORF">UFOVP1323_34</name>
</gene>
<dbReference type="Gene3D" id="1.10.287.1080">
    <property type="entry name" value="MazG-like"/>
    <property type="match status" value="1"/>
</dbReference>
<feature type="domain" description="NTP pyrophosphohydrolase MazG-like" evidence="1">
    <location>
        <begin position="33"/>
        <end position="101"/>
    </location>
</feature>